<dbReference type="Proteomes" id="UP000288071">
    <property type="component" value="Unassembled WGS sequence"/>
</dbReference>
<feature type="region of interest" description="Disordered" evidence="2">
    <location>
        <begin position="255"/>
        <end position="303"/>
    </location>
</feature>
<dbReference type="AlphaFoldDB" id="A0A443LDK9"/>
<reference evidence="3 4" key="1">
    <citation type="submission" date="2019-01" db="EMBL/GenBank/DDBJ databases">
        <title>Sinorhodobacter populi sp. nov. isolated from the symptomatic bark tissue of Populus euramericana canker.</title>
        <authorList>
            <person name="Xu G."/>
        </authorList>
    </citation>
    <scope>NUCLEOTIDE SEQUENCE [LARGE SCALE GENOMIC DNA]</scope>
    <source>
        <strain evidence="3 4">CGMCC 1.12963</strain>
    </source>
</reference>
<gene>
    <name evidence="3" type="ORF">EOW66_19760</name>
</gene>
<comment type="caution">
    <text evidence="3">The sequence shown here is derived from an EMBL/GenBank/DDBJ whole genome shotgun (WGS) entry which is preliminary data.</text>
</comment>
<name>A0A443LDK9_9RHOB</name>
<reference evidence="4" key="2">
    <citation type="submission" date="2019-01" db="EMBL/GenBank/DDBJ databases">
        <title>Sinorhodobacter populi sp. nov. isolated from the symptomatic bark tissue of Populus euramericana canker.</title>
        <authorList>
            <person name="Li Y."/>
        </authorList>
    </citation>
    <scope>NUCLEOTIDE SEQUENCE [LARGE SCALE GENOMIC DNA]</scope>
    <source>
        <strain evidence="4">CGMCC 1.12963</strain>
    </source>
</reference>
<feature type="region of interest" description="Disordered" evidence="2">
    <location>
        <begin position="149"/>
        <end position="173"/>
    </location>
</feature>
<feature type="coiled-coil region" evidence="1">
    <location>
        <begin position="76"/>
        <end position="110"/>
    </location>
</feature>
<keyword evidence="4" id="KW-1185">Reference proteome</keyword>
<evidence type="ECO:0000313" key="4">
    <source>
        <dbReference type="Proteomes" id="UP000288071"/>
    </source>
</evidence>
<accession>A0A443LDK9</accession>
<sequence length="303" mass="32504">MDPIIGGSLISAGASLLGGIFGKSKPKYVTPDYAKIRRKAEEAGFNPLTALTSAPGQVVQSQNYMGSAIADAGLLLADGMAKKAEQEGEVSKLKEQNQKLAEKLQQATLRPRIGGIYAATESTPSLRQALGGQNAVSVSGDADRYFARNGTGLSDGSLKPDGDRGPGDPSAVDYPRHVRAFGVDWFGDRDYDTGQQVENVLGDSLATEPIMAASALDMVGDTARLEAGRNAKRGPYDQKQFLGFRWRSLTADERRDSPAFQLGPIKIGRGAEPAKNDRERQRLRERLKRGEKLSASEMIAAGH</sequence>
<evidence type="ECO:0000256" key="2">
    <source>
        <dbReference type="SAM" id="MobiDB-lite"/>
    </source>
</evidence>
<evidence type="ECO:0000256" key="1">
    <source>
        <dbReference type="SAM" id="Coils"/>
    </source>
</evidence>
<proteinExistence type="predicted"/>
<organism evidence="3 4">
    <name type="scientific">Paenirhodobacter huangdaonensis</name>
    <dbReference type="NCBI Taxonomy" id="2501515"/>
    <lineage>
        <taxon>Bacteria</taxon>
        <taxon>Pseudomonadati</taxon>
        <taxon>Pseudomonadota</taxon>
        <taxon>Alphaproteobacteria</taxon>
        <taxon>Rhodobacterales</taxon>
        <taxon>Rhodobacter group</taxon>
        <taxon>Paenirhodobacter</taxon>
    </lineage>
</organism>
<dbReference type="RefSeq" id="WP_128158007.1">
    <property type="nucleotide sequence ID" value="NZ_JBHSOM010000013.1"/>
</dbReference>
<feature type="compositionally biased region" description="Basic and acidic residues" evidence="2">
    <location>
        <begin position="272"/>
        <end position="294"/>
    </location>
</feature>
<protein>
    <submittedName>
        <fullName evidence="3">Uncharacterized protein</fullName>
    </submittedName>
</protein>
<keyword evidence="1" id="KW-0175">Coiled coil</keyword>
<dbReference type="EMBL" id="SAVA01000021">
    <property type="protein sequence ID" value="RWR47185.1"/>
    <property type="molecule type" value="Genomic_DNA"/>
</dbReference>
<evidence type="ECO:0000313" key="3">
    <source>
        <dbReference type="EMBL" id="RWR47185.1"/>
    </source>
</evidence>